<evidence type="ECO:0000256" key="7">
    <source>
        <dbReference type="RuleBase" id="RU004466"/>
    </source>
</evidence>
<keyword evidence="5" id="KW-0460">Magnesium</keyword>
<accession>A0A290XFH3</accession>
<comment type="cofactor">
    <cofactor evidence="1">
        <name>Mg(2+)</name>
        <dbReference type="ChEBI" id="CHEBI:18420"/>
    </cofactor>
</comment>
<organism evidence="8 9">
    <name type="scientific">Luteimonas chenhongjianii</name>
    <dbReference type="NCBI Taxonomy" id="2006110"/>
    <lineage>
        <taxon>Bacteria</taxon>
        <taxon>Pseudomonadati</taxon>
        <taxon>Pseudomonadota</taxon>
        <taxon>Gammaproteobacteria</taxon>
        <taxon>Lysobacterales</taxon>
        <taxon>Lysobacteraceae</taxon>
        <taxon>Luteimonas</taxon>
    </lineage>
</organism>
<name>A0A290XFH3_9GAMM</name>
<evidence type="ECO:0000256" key="5">
    <source>
        <dbReference type="ARBA" id="ARBA00022842"/>
    </source>
</evidence>
<comment type="similarity">
    <text evidence="2 7">Belongs to the FPP/GGPP synthase family.</text>
</comment>
<dbReference type="FunFam" id="1.10.600.10:FF:000001">
    <property type="entry name" value="Geranylgeranyl diphosphate synthase"/>
    <property type="match status" value="1"/>
</dbReference>
<evidence type="ECO:0000256" key="1">
    <source>
        <dbReference type="ARBA" id="ARBA00001946"/>
    </source>
</evidence>
<dbReference type="GO" id="GO:0008654">
    <property type="term" value="P:phospholipid biosynthetic process"/>
    <property type="evidence" value="ECO:0007669"/>
    <property type="project" value="UniProtKB-ARBA"/>
</dbReference>
<sequence>MRALATPPRDDLTPALLGARIDARLADLLPRPADHRDLVAMAMREGALAGGKRTRPQMMLIAGRELGCDTPALLDLGCAIEMVHTASLVLDDMPCMDNAELRRGRPTLHRSFGEDVAALAAVGLLSQAFATVAALGEVAPAVRTQLVGVLACAVGPQGLVRGQCLDLRGAGADGVDEIVDTNALKTGALFAAALEMTALLAEADEATRKALGRAALELGQAFQLQDDLHDRHDSASTGKDSGKDVGKSTLLAVLGIGEVRNRLQAHLRNASDALASVYGEDGLLDAYCQRLFGVH</sequence>
<dbReference type="PANTHER" id="PTHR43281:SF1">
    <property type="entry name" value="FARNESYL DIPHOSPHATE SYNTHASE"/>
    <property type="match status" value="1"/>
</dbReference>
<dbReference type="CDD" id="cd00685">
    <property type="entry name" value="Trans_IPPS_HT"/>
    <property type="match status" value="1"/>
</dbReference>
<dbReference type="PANTHER" id="PTHR43281">
    <property type="entry name" value="FARNESYL DIPHOSPHATE SYNTHASE"/>
    <property type="match status" value="1"/>
</dbReference>
<evidence type="ECO:0000256" key="4">
    <source>
        <dbReference type="ARBA" id="ARBA00022723"/>
    </source>
</evidence>
<dbReference type="Gene3D" id="1.10.600.10">
    <property type="entry name" value="Farnesyl Diphosphate Synthase"/>
    <property type="match status" value="1"/>
</dbReference>
<keyword evidence="3 7" id="KW-0808">Transferase</keyword>
<dbReference type="InterPro" id="IPR000092">
    <property type="entry name" value="Polyprenyl_synt"/>
</dbReference>
<evidence type="ECO:0000256" key="6">
    <source>
        <dbReference type="ARBA" id="ARBA00023229"/>
    </source>
</evidence>
<proteinExistence type="inferred from homology"/>
<dbReference type="Pfam" id="PF00348">
    <property type="entry name" value="polyprenyl_synt"/>
    <property type="match status" value="1"/>
</dbReference>
<dbReference type="SUPFAM" id="SSF48576">
    <property type="entry name" value="Terpenoid synthases"/>
    <property type="match status" value="1"/>
</dbReference>
<dbReference type="OrthoDB" id="9805316at2"/>
<dbReference type="PROSITE" id="PS00444">
    <property type="entry name" value="POLYPRENYL_SYNTHASE_2"/>
    <property type="match status" value="1"/>
</dbReference>
<protein>
    <submittedName>
        <fullName evidence="8">Geranylgeranyl pyrophosphate synthase</fullName>
    </submittedName>
</protein>
<evidence type="ECO:0000313" key="9">
    <source>
        <dbReference type="Proteomes" id="UP000218968"/>
    </source>
</evidence>
<dbReference type="RefSeq" id="WP_096298744.1">
    <property type="nucleotide sequence ID" value="NZ_CP023406.1"/>
</dbReference>
<dbReference type="PROSITE" id="PS00723">
    <property type="entry name" value="POLYPRENYL_SYNTHASE_1"/>
    <property type="match status" value="1"/>
</dbReference>
<dbReference type="EMBL" id="CP023406">
    <property type="protein sequence ID" value="ATD67890.1"/>
    <property type="molecule type" value="Genomic_DNA"/>
</dbReference>
<keyword evidence="4" id="KW-0479">Metal-binding</keyword>
<evidence type="ECO:0000256" key="3">
    <source>
        <dbReference type="ARBA" id="ARBA00022679"/>
    </source>
</evidence>
<gene>
    <name evidence="8" type="ORF">CNR27_11000</name>
</gene>
<dbReference type="InterPro" id="IPR033749">
    <property type="entry name" value="Polyprenyl_synt_CS"/>
</dbReference>
<dbReference type="KEGG" id="lum:CNR27_11000"/>
<dbReference type="Proteomes" id="UP000218968">
    <property type="component" value="Chromosome"/>
</dbReference>
<dbReference type="SFLD" id="SFLDS00005">
    <property type="entry name" value="Isoprenoid_Synthase_Type_I"/>
    <property type="match status" value="1"/>
</dbReference>
<keyword evidence="6" id="KW-0414">Isoprene biosynthesis</keyword>
<evidence type="ECO:0000256" key="2">
    <source>
        <dbReference type="ARBA" id="ARBA00006706"/>
    </source>
</evidence>
<dbReference type="GO" id="GO:0004659">
    <property type="term" value="F:prenyltransferase activity"/>
    <property type="evidence" value="ECO:0007669"/>
    <property type="project" value="InterPro"/>
</dbReference>
<dbReference type="GO" id="GO:0046872">
    <property type="term" value="F:metal ion binding"/>
    <property type="evidence" value="ECO:0007669"/>
    <property type="project" value="UniProtKB-KW"/>
</dbReference>
<evidence type="ECO:0000313" key="8">
    <source>
        <dbReference type="EMBL" id="ATD67890.1"/>
    </source>
</evidence>
<dbReference type="InterPro" id="IPR008949">
    <property type="entry name" value="Isoprenoid_synthase_dom_sf"/>
</dbReference>
<dbReference type="AlphaFoldDB" id="A0A290XFH3"/>
<keyword evidence="9" id="KW-1185">Reference proteome</keyword>
<reference evidence="9" key="1">
    <citation type="submission" date="2017-09" db="EMBL/GenBank/DDBJ databases">
        <title>Luteimonas liuhanmingii sp.nov., isolated from the intestinal contents of Tibetan Plateau Pika in Yushu, Qinghai Province, China.</title>
        <authorList>
            <person name="Gui Z."/>
        </authorList>
    </citation>
    <scope>NUCLEOTIDE SEQUENCE [LARGE SCALE GENOMIC DNA]</scope>
    <source>
        <strain evidence="9">100111</strain>
    </source>
</reference>
<dbReference type="GO" id="GO:0016114">
    <property type="term" value="P:terpenoid biosynthetic process"/>
    <property type="evidence" value="ECO:0007669"/>
    <property type="project" value="UniProtKB-ARBA"/>
</dbReference>